<sequence length="165" mass="18728">MLNAGDNSTREDADLIWSLNPRSMNLGLLPLFKGNILLFYSLPWLGLDLAYLQTKPARSSSFTSDPTKDKTVLLISRGSQRESLDQLKAISDPIFFSSQQGHKHHKLLNSIFGELQEVLREADDLKRWLDDKEAEQQKLSASSTSAYTSQKVIDKLLDLKDKWYA</sequence>
<dbReference type="Proteomes" id="UP000215914">
    <property type="component" value="Chromosome 9"/>
</dbReference>
<gene>
    <name evidence="1" type="ORF">HannXRQ_Chr09g0266201</name>
</gene>
<keyword evidence="2" id="KW-1185">Reference proteome</keyword>
<dbReference type="EMBL" id="CM007898">
    <property type="protein sequence ID" value="OTG15961.1"/>
    <property type="molecule type" value="Genomic_DNA"/>
</dbReference>
<organism evidence="1 2">
    <name type="scientific">Helianthus annuus</name>
    <name type="common">Common sunflower</name>
    <dbReference type="NCBI Taxonomy" id="4232"/>
    <lineage>
        <taxon>Eukaryota</taxon>
        <taxon>Viridiplantae</taxon>
        <taxon>Streptophyta</taxon>
        <taxon>Embryophyta</taxon>
        <taxon>Tracheophyta</taxon>
        <taxon>Spermatophyta</taxon>
        <taxon>Magnoliopsida</taxon>
        <taxon>eudicotyledons</taxon>
        <taxon>Gunneridae</taxon>
        <taxon>Pentapetalae</taxon>
        <taxon>asterids</taxon>
        <taxon>campanulids</taxon>
        <taxon>Asterales</taxon>
        <taxon>Asteraceae</taxon>
        <taxon>Asteroideae</taxon>
        <taxon>Heliantheae alliance</taxon>
        <taxon>Heliantheae</taxon>
        <taxon>Helianthus</taxon>
    </lineage>
</organism>
<dbReference type="AlphaFoldDB" id="A0A251U133"/>
<accession>A0A251U133</accession>
<reference evidence="2" key="1">
    <citation type="journal article" date="2017" name="Nature">
        <title>The sunflower genome provides insights into oil metabolism, flowering and Asterid evolution.</title>
        <authorList>
            <person name="Badouin H."/>
            <person name="Gouzy J."/>
            <person name="Grassa C.J."/>
            <person name="Murat F."/>
            <person name="Staton S.E."/>
            <person name="Cottret L."/>
            <person name="Lelandais-Briere C."/>
            <person name="Owens G.L."/>
            <person name="Carrere S."/>
            <person name="Mayjonade B."/>
            <person name="Legrand L."/>
            <person name="Gill N."/>
            <person name="Kane N.C."/>
            <person name="Bowers J.E."/>
            <person name="Hubner S."/>
            <person name="Bellec A."/>
            <person name="Berard A."/>
            <person name="Berges H."/>
            <person name="Blanchet N."/>
            <person name="Boniface M.C."/>
            <person name="Brunel D."/>
            <person name="Catrice O."/>
            <person name="Chaidir N."/>
            <person name="Claudel C."/>
            <person name="Donnadieu C."/>
            <person name="Faraut T."/>
            <person name="Fievet G."/>
            <person name="Helmstetter N."/>
            <person name="King M."/>
            <person name="Knapp S.J."/>
            <person name="Lai Z."/>
            <person name="Le Paslier M.C."/>
            <person name="Lippi Y."/>
            <person name="Lorenzon L."/>
            <person name="Mandel J.R."/>
            <person name="Marage G."/>
            <person name="Marchand G."/>
            <person name="Marquand E."/>
            <person name="Bret-Mestries E."/>
            <person name="Morien E."/>
            <person name="Nambeesan S."/>
            <person name="Nguyen T."/>
            <person name="Pegot-Espagnet P."/>
            <person name="Pouilly N."/>
            <person name="Raftis F."/>
            <person name="Sallet E."/>
            <person name="Schiex T."/>
            <person name="Thomas J."/>
            <person name="Vandecasteele C."/>
            <person name="Vares D."/>
            <person name="Vear F."/>
            <person name="Vautrin S."/>
            <person name="Crespi M."/>
            <person name="Mangin B."/>
            <person name="Burke J.M."/>
            <person name="Salse J."/>
            <person name="Munos S."/>
            <person name="Vincourt P."/>
            <person name="Rieseberg L.H."/>
            <person name="Langlade N.B."/>
        </authorList>
    </citation>
    <scope>NUCLEOTIDE SEQUENCE [LARGE SCALE GENOMIC DNA]</scope>
    <source>
        <strain evidence="2">cv. SF193</strain>
    </source>
</reference>
<name>A0A251U133_HELAN</name>
<dbReference type="InParanoid" id="A0A251U133"/>
<proteinExistence type="predicted"/>
<evidence type="ECO:0000313" key="1">
    <source>
        <dbReference type="EMBL" id="OTG15961.1"/>
    </source>
</evidence>
<evidence type="ECO:0000313" key="2">
    <source>
        <dbReference type="Proteomes" id="UP000215914"/>
    </source>
</evidence>
<protein>
    <submittedName>
        <fullName evidence="1">Uncharacterized protein</fullName>
    </submittedName>
</protein>